<evidence type="ECO:0000313" key="2">
    <source>
        <dbReference type="EMBL" id="KZV28485.1"/>
    </source>
</evidence>
<accession>A0A2Z7B3X8</accession>
<name>A0A2Z7B3X8_9LAMI</name>
<dbReference type="Proteomes" id="UP000250235">
    <property type="component" value="Unassembled WGS sequence"/>
</dbReference>
<dbReference type="EMBL" id="KV010129">
    <property type="protein sequence ID" value="KZV28485.1"/>
    <property type="molecule type" value="Genomic_DNA"/>
</dbReference>
<gene>
    <name evidence="2" type="ORF">F511_33821</name>
</gene>
<keyword evidence="3" id="KW-1185">Reference proteome</keyword>
<protein>
    <submittedName>
        <fullName evidence="2">Uncharacterized protein</fullName>
    </submittedName>
</protein>
<evidence type="ECO:0000256" key="1">
    <source>
        <dbReference type="SAM" id="MobiDB-lite"/>
    </source>
</evidence>
<feature type="compositionally biased region" description="Basic and acidic residues" evidence="1">
    <location>
        <begin position="492"/>
        <end position="502"/>
    </location>
</feature>
<dbReference type="AlphaFoldDB" id="A0A2Z7B3X8"/>
<evidence type="ECO:0000313" key="3">
    <source>
        <dbReference type="Proteomes" id="UP000250235"/>
    </source>
</evidence>
<reference evidence="2 3" key="1">
    <citation type="journal article" date="2015" name="Proc. Natl. Acad. Sci. U.S.A.">
        <title>The resurrection genome of Boea hygrometrica: A blueprint for survival of dehydration.</title>
        <authorList>
            <person name="Xiao L."/>
            <person name="Yang G."/>
            <person name="Zhang L."/>
            <person name="Yang X."/>
            <person name="Zhao S."/>
            <person name="Ji Z."/>
            <person name="Zhou Q."/>
            <person name="Hu M."/>
            <person name="Wang Y."/>
            <person name="Chen M."/>
            <person name="Xu Y."/>
            <person name="Jin H."/>
            <person name="Xiao X."/>
            <person name="Hu G."/>
            <person name="Bao F."/>
            <person name="Hu Y."/>
            <person name="Wan P."/>
            <person name="Li L."/>
            <person name="Deng X."/>
            <person name="Kuang T."/>
            <person name="Xiang C."/>
            <person name="Zhu J.K."/>
            <person name="Oliver M.J."/>
            <person name="He Y."/>
        </authorList>
    </citation>
    <scope>NUCLEOTIDE SEQUENCE [LARGE SCALE GENOMIC DNA]</scope>
    <source>
        <strain evidence="3">cv. XS01</strain>
    </source>
</reference>
<feature type="region of interest" description="Disordered" evidence="1">
    <location>
        <begin position="1"/>
        <end position="21"/>
    </location>
</feature>
<feature type="compositionally biased region" description="Basic and acidic residues" evidence="1">
    <location>
        <begin position="542"/>
        <end position="553"/>
    </location>
</feature>
<sequence length="579" mass="64171">MSQEESREATSAVPIDEEISAEEQSAVEVAAATGVQEPAVEHVDEQVAETTADEETTVKDVEMIDESVSLPAEAAVVNKDVYTADDVDVIIEQVLAETVHIGADEEEQAVDTFDVGDKTAETTDGEKHCDTDEEMESIDVGTDFGDQQLQTDVAADSRTDAAADLFVEESVDDMEVTADEQSVGERTDADEAMSLEDIILSIPVDVPLPAACVEITKITLGKDIKIPGVDERTWYLASLPQIPVDDKGKDPLLVKDPIKFKKLPTIKVEDISEKEDQVLYYGETDSTRVALNRKVYILLKYRELLVRKFLESWKLNFVPGVGTSATDLKVIDMLSDLHLFLLEELKQQTLAHDLRWDRACCSQPFEDKDDGAKLKETLLLHLHDIEKRFTVRFEEQDRVLGVLHKDSHNQKHLLSLDIKSSQKQLSAQAATAAIDVVDVRREVKELNAKVTYLDGQVAATRNDLLEFRANAQESLNHITDQLSELVNYINRGGKDKKGEDNSSRGPQPPPDDQGRCSGNTGGDNVRTTDIVDRFSGSMSREGQGRGRGGERRSSGNRSGHLKRRRMIVVDLSECRLKIG</sequence>
<organism evidence="2 3">
    <name type="scientific">Dorcoceras hygrometricum</name>
    <dbReference type="NCBI Taxonomy" id="472368"/>
    <lineage>
        <taxon>Eukaryota</taxon>
        <taxon>Viridiplantae</taxon>
        <taxon>Streptophyta</taxon>
        <taxon>Embryophyta</taxon>
        <taxon>Tracheophyta</taxon>
        <taxon>Spermatophyta</taxon>
        <taxon>Magnoliopsida</taxon>
        <taxon>eudicotyledons</taxon>
        <taxon>Gunneridae</taxon>
        <taxon>Pentapetalae</taxon>
        <taxon>asterids</taxon>
        <taxon>lamiids</taxon>
        <taxon>Lamiales</taxon>
        <taxon>Gesneriaceae</taxon>
        <taxon>Didymocarpoideae</taxon>
        <taxon>Trichosporeae</taxon>
        <taxon>Loxocarpinae</taxon>
        <taxon>Dorcoceras</taxon>
    </lineage>
</organism>
<proteinExistence type="predicted"/>
<feature type="region of interest" description="Disordered" evidence="1">
    <location>
        <begin position="491"/>
        <end position="563"/>
    </location>
</feature>